<dbReference type="EC" id="2.1.1.193" evidence="10"/>
<organism evidence="12 13">
    <name type="scientific">Entomospira nematocerorum</name>
    <dbReference type="NCBI Taxonomy" id="2719987"/>
    <lineage>
        <taxon>Bacteria</taxon>
        <taxon>Pseudomonadati</taxon>
        <taxon>Spirochaetota</taxon>
        <taxon>Spirochaetia</taxon>
        <taxon>Spirochaetales</taxon>
        <taxon>Spirochaetaceae</taxon>
        <taxon>Entomospira</taxon>
    </lineage>
</organism>
<keyword evidence="7 10" id="KW-0949">S-adenosyl-L-methionine</keyword>
<comment type="similarity">
    <text evidence="2 10">Belongs to the RNA methyltransferase RsmE family.</text>
</comment>
<dbReference type="CDD" id="cd18084">
    <property type="entry name" value="RsmE-like"/>
    <property type="match status" value="1"/>
</dbReference>
<dbReference type="Gene3D" id="3.40.1280.10">
    <property type="match status" value="1"/>
</dbReference>
<dbReference type="Proteomes" id="UP000752013">
    <property type="component" value="Unassembled WGS sequence"/>
</dbReference>
<dbReference type="RefSeq" id="WP_167703384.1">
    <property type="nucleotide sequence ID" value="NZ_CP118168.1"/>
</dbReference>
<keyword evidence="5 10" id="KW-0489">Methyltransferase</keyword>
<dbReference type="PIRSF" id="PIRSF015601">
    <property type="entry name" value="MTase_slr0722"/>
    <property type="match status" value="1"/>
</dbReference>
<dbReference type="InterPro" id="IPR029026">
    <property type="entry name" value="tRNA_m1G_MTases_N"/>
</dbReference>
<evidence type="ECO:0000313" key="12">
    <source>
        <dbReference type="EMBL" id="NIZ46945.1"/>
    </source>
</evidence>
<accession>A0A968GER8</accession>
<feature type="domain" description="Ribosomal RNA small subunit methyltransferase E methyltransferase" evidence="11">
    <location>
        <begin position="76"/>
        <end position="244"/>
    </location>
</feature>
<dbReference type="InterPro" id="IPR029028">
    <property type="entry name" value="Alpha/beta_knot_MTases"/>
</dbReference>
<evidence type="ECO:0000256" key="6">
    <source>
        <dbReference type="ARBA" id="ARBA00022679"/>
    </source>
</evidence>
<dbReference type="Pfam" id="PF04452">
    <property type="entry name" value="Methyltrans_RNA"/>
    <property type="match status" value="1"/>
</dbReference>
<dbReference type="EMBL" id="JAATLK010000001">
    <property type="protein sequence ID" value="NIZ46945.1"/>
    <property type="molecule type" value="Genomic_DNA"/>
</dbReference>
<reference evidence="12" key="1">
    <citation type="submission" date="2020-03" db="EMBL/GenBank/DDBJ databases">
        <title>Spirochaetal bacteria isolated from arthropods constitute a novel genus Entomospira genus novum within the order Spirochaetales.</title>
        <authorList>
            <person name="Grana-Miraglia L."/>
            <person name="Sikutova S."/>
            <person name="Fingerle V."/>
            <person name="Sing A."/>
            <person name="Castillo-Ramirez S."/>
            <person name="Margos G."/>
            <person name="Rudolf I."/>
        </authorList>
    </citation>
    <scope>NUCLEOTIDE SEQUENCE</scope>
    <source>
        <strain evidence="12">BR208</strain>
    </source>
</reference>
<comment type="subcellular location">
    <subcellularLocation>
        <location evidence="1 10">Cytoplasm</location>
    </subcellularLocation>
</comment>
<dbReference type="InterPro" id="IPR046886">
    <property type="entry name" value="RsmE_MTase_dom"/>
</dbReference>
<sequence>MRFIWIEATTFDIGDVLTLDSIHSRHLRDVRRVKVGDYLKAHNMNSNQMANVIVQDISKQGVTISIESIEIIPTPRVQIDLVQGYPKASKFDDVLRMAIEAGVRRVTPVWTQYADVRQPGGAQKVDRWMRVAREAVEQSGNTQYTHTVDVMALSDFFRLTVPSETTLEVICHPMSASDGHFVSFLHHWRDTFNSTATTIRIFVGPEGGFSPSEVEEFQRRGAYLYSFGDTIVRSEHAGIYAIAGIKTLIDYKGYDV</sequence>
<evidence type="ECO:0000256" key="1">
    <source>
        <dbReference type="ARBA" id="ARBA00004496"/>
    </source>
</evidence>
<dbReference type="GO" id="GO:0070042">
    <property type="term" value="F:rRNA (uridine-N3-)-methyltransferase activity"/>
    <property type="evidence" value="ECO:0007669"/>
    <property type="project" value="TreeGrafter"/>
</dbReference>
<evidence type="ECO:0000256" key="3">
    <source>
        <dbReference type="ARBA" id="ARBA00022490"/>
    </source>
</evidence>
<evidence type="ECO:0000256" key="5">
    <source>
        <dbReference type="ARBA" id="ARBA00022603"/>
    </source>
</evidence>
<dbReference type="GO" id="GO:0070475">
    <property type="term" value="P:rRNA base methylation"/>
    <property type="evidence" value="ECO:0007669"/>
    <property type="project" value="TreeGrafter"/>
</dbReference>
<evidence type="ECO:0000313" key="13">
    <source>
        <dbReference type="Proteomes" id="UP000752013"/>
    </source>
</evidence>
<evidence type="ECO:0000256" key="9">
    <source>
        <dbReference type="ARBA" id="ARBA00047944"/>
    </source>
</evidence>
<evidence type="ECO:0000256" key="8">
    <source>
        <dbReference type="ARBA" id="ARBA00025699"/>
    </source>
</evidence>
<keyword evidence="3 10" id="KW-0963">Cytoplasm</keyword>
<comment type="function">
    <text evidence="8 10">Specifically methylates the N3 position of the uracil ring of uridine 1498 (m3U1498) in 16S rRNA. Acts on the fully assembled 30S ribosomal subunit.</text>
</comment>
<comment type="caution">
    <text evidence="12">The sequence shown here is derived from an EMBL/GenBank/DDBJ whole genome shotgun (WGS) entry which is preliminary data.</text>
</comment>
<name>A0A968GER8_9SPIO</name>
<dbReference type="PANTHER" id="PTHR30027:SF3">
    <property type="entry name" value="16S RRNA (URACIL(1498)-N(3))-METHYLTRANSFERASE"/>
    <property type="match status" value="1"/>
</dbReference>
<evidence type="ECO:0000256" key="2">
    <source>
        <dbReference type="ARBA" id="ARBA00005528"/>
    </source>
</evidence>
<dbReference type="NCBIfam" id="TIGR00046">
    <property type="entry name" value="RsmE family RNA methyltransferase"/>
    <property type="match status" value="1"/>
</dbReference>
<evidence type="ECO:0000256" key="4">
    <source>
        <dbReference type="ARBA" id="ARBA00022552"/>
    </source>
</evidence>
<evidence type="ECO:0000259" key="11">
    <source>
        <dbReference type="Pfam" id="PF04452"/>
    </source>
</evidence>
<keyword evidence="13" id="KW-1185">Reference proteome</keyword>
<proteinExistence type="inferred from homology"/>
<evidence type="ECO:0000256" key="10">
    <source>
        <dbReference type="PIRNR" id="PIRNR015601"/>
    </source>
</evidence>
<dbReference type="InterPro" id="IPR006700">
    <property type="entry name" value="RsmE"/>
</dbReference>
<keyword evidence="6 10" id="KW-0808">Transferase</keyword>
<comment type="catalytic activity">
    <reaction evidence="9 10">
        <text>uridine(1498) in 16S rRNA + S-adenosyl-L-methionine = N(3)-methyluridine(1498) in 16S rRNA + S-adenosyl-L-homocysteine + H(+)</text>
        <dbReference type="Rhea" id="RHEA:42920"/>
        <dbReference type="Rhea" id="RHEA-COMP:10283"/>
        <dbReference type="Rhea" id="RHEA-COMP:10284"/>
        <dbReference type="ChEBI" id="CHEBI:15378"/>
        <dbReference type="ChEBI" id="CHEBI:57856"/>
        <dbReference type="ChEBI" id="CHEBI:59789"/>
        <dbReference type="ChEBI" id="CHEBI:65315"/>
        <dbReference type="ChEBI" id="CHEBI:74502"/>
        <dbReference type="EC" id="2.1.1.193"/>
    </reaction>
</comment>
<protein>
    <recommendedName>
        <fullName evidence="10">Ribosomal RNA small subunit methyltransferase E</fullName>
        <ecNumber evidence="10">2.1.1.193</ecNumber>
    </recommendedName>
</protein>
<dbReference type="PANTHER" id="PTHR30027">
    <property type="entry name" value="RIBOSOMAL RNA SMALL SUBUNIT METHYLTRANSFERASE E"/>
    <property type="match status" value="1"/>
</dbReference>
<keyword evidence="4 10" id="KW-0698">rRNA processing</keyword>
<gene>
    <name evidence="12" type="ORF">HCT46_03315</name>
</gene>
<dbReference type="SUPFAM" id="SSF75217">
    <property type="entry name" value="alpha/beta knot"/>
    <property type="match status" value="1"/>
</dbReference>
<dbReference type="GO" id="GO:0005737">
    <property type="term" value="C:cytoplasm"/>
    <property type="evidence" value="ECO:0007669"/>
    <property type="project" value="UniProtKB-SubCell"/>
</dbReference>
<evidence type="ECO:0000256" key="7">
    <source>
        <dbReference type="ARBA" id="ARBA00022691"/>
    </source>
</evidence>
<dbReference type="AlphaFoldDB" id="A0A968GER8"/>